<evidence type="ECO:0000259" key="4">
    <source>
        <dbReference type="PROSITE" id="PS50888"/>
    </source>
</evidence>
<evidence type="ECO:0000256" key="1">
    <source>
        <dbReference type="PROSITE-ProRule" id="PRU00267"/>
    </source>
</evidence>
<keyword evidence="1" id="KW-0238">DNA-binding</keyword>
<name>A0A6P5JMQ0_PHACI</name>
<dbReference type="InParanoid" id="A0A6P5JMQ0"/>
<protein>
    <submittedName>
        <fullName evidence="6">Basic helix-loop-helix and HMG box domain-containing protein 1 isoform X1</fullName>
    </submittedName>
</protein>
<dbReference type="SUPFAM" id="SSF47095">
    <property type="entry name" value="HMG-box"/>
    <property type="match status" value="1"/>
</dbReference>
<dbReference type="PANTHER" id="PTHR47658:SF1">
    <property type="entry name" value="MEIOSIS INITIATOR PROTEIN"/>
    <property type="match status" value="1"/>
</dbReference>
<dbReference type="AlphaFoldDB" id="A0A6P5JMQ0"/>
<feature type="domain" description="HMG box" evidence="3">
    <location>
        <begin position="566"/>
        <end position="615"/>
    </location>
</feature>
<dbReference type="GO" id="GO:0003677">
    <property type="term" value="F:DNA binding"/>
    <property type="evidence" value="ECO:0007669"/>
    <property type="project" value="UniProtKB-UniRule"/>
</dbReference>
<dbReference type="InterPro" id="IPR009071">
    <property type="entry name" value="HMG_box_dom"/>
</dbReference>
<feature type="compositionally biased region" description="Polar residues" evidence="2">
    <location>
        <begin position="502"/>
        <end position="513"/>
    </location>
</feature>
<dbReference type="PANTHER" id="PTHR47658">
    <property type="entry name" value="HIGH MOBILITY GROUP B PROTEIN 12-RELATED"/>
    <property type="match status" value="1"/>
</dbReference>
<organism evidence="5 6">
    <name type="scientific">Phascolarctos cinereus</name>
    <name type="common">Koala</name>
    <dbReference type="NCBI Taxonomy" id="38626"/>
    <lineage>
        <taxon>Eukaryota</taxon>
        <taxon>Metazoa</taxon>
        <taxon>Chordata</taxon>
        <taxon>Craniata</taxon>
        <taxon>Vertebrata</taxon>
        <taxon>Euteleostomi</taxon>
        <taxon>Mammalia</taxon>
        <taxon>Metatheria</taxon>
        <taxon>Diprotodontia</taxon>
        <taxon>Phascolarctidae</taxon>
        <taxon>Phascolarctos</taxon>
    </lineage>
</organism>
<evidence type="ECO:0000259" key="3">
    <source>
        <dbReference type="PROSITE" id="PS50118"/>
    </source>
</evidence>
<dbReference type="Pfam" id="PF00010">
    <property type="entry name" value="HLH"/>
    <property type="match status" value="1"/>
</dbReference>
<evidence type="ECO:0000313" key="6">
    <source>
        <dbReference type="RefSeq" id="XP_020835460.1"/>
    </source>
</evidence>
<keyword evidence="5" id="KW-1185">Reference proteome</keyword>
<dbReference type="RefSeq" id="XP_020835460.1">
    <property type="nucleotide sequence ID" value="XM_020979801.1"/>
</dbReference>
<dbReference type="PROSITE" id="PS50888">
    <property type="entry name" value="BHLH"/>
    <property type="match status" value="1"/>
</dbReference>
<feature type="domain" description="BHLH" evidence="4">
    <location>
        <begin position="124"/>
        <end position="178"/>
    </location>
</feature>
<feature type="compositionally biased region" description="Basic and acidic residues" evidence="2">
    <location>
        <begin position="35"/>
        <end position="48"/>
    </location>
</feature>
<feature type="region of interest" description="Disordered" evidence="2">
    <location>
        <begin position="199"/>
        <end position="257"/>
    </location>
</feature>
<evidence type="ECO:0000256" key="2">
    <source>
        <dbReference type="SAM" id="MobiDB-lite"/>
    </source>
</evidence>
<dbReference type="SUPFAM" id="SSF47459">
    <property type="entry name" value="HLH, helix-loop-helix DNA-binding domain"/>
    <property type="match status" value="1"/>
</dbReference>
<dbReference type="Gene3D" id="1.10.30.10">
    <property type="entry name" value="High mobility group box domain"/>
    <property type="match status" value="1"/>
</dbReference>
<proteinExistence type="predicted"/>
<dbReference type="SMART" id="SM00353">
    <property type="entry name" value="HLH"/>
    <property type="match status" value="1"/>
</dbReference>
<dbReference type="CTD" id="388553"/>
<keyword evidence="1" id="KW-0539">Nucleus</keyword>
<dbReference type="KEGG" id="pcw:110203330"/>
<dbReference type="Gene3D" id="4.10.280.10">
    <property type="entry name" value="Helix-loop-helix DNA-binding domain"/>
    <property type="match status" value="1"/>
</dbReference>
<dbReference type="PROSITE" id="PS50118">
    <property type="entry name" value="HMG_BOX_2"/>
    <property type="match status" value="1"/>
</dbReference>
<feature type="DNA-binding region" description="HMG box" evidence="1">
    <location>
        <begin position="566"/>
        <end position="615"/>
    </location>
</feature>
<dbReference type="CDD" id="cd21977">
    <property type="entry name" value="HMG-box_BHMG1"/>
    <property type="match status" value="1"/>
</dbReference>
<reference evidence="6" key="1">
    <citation type="submission" date="2025-08" db="UniProtKB">
        <authorList>
            <consortium name="RefSeq"/>
        </authorList>
    </citation>
    <scope>IDENTIFICATION</scope>
    <source>
        <tissue evidence="6">Spleen</tissue>
    </source>
</reference>
<dbReference type="Proteomes" id="UP000515140">
    <property type="component" value="Unplaced"/>
</dbReference>
<gene>
    <name evidence="6" type="primary">BHMG1</name>
</gene>
<dbReference type="GeneID" id="110203330"/>
<dbReference type="FunCoup" id="A0A6P5JMQ0">
    <property type="interactions" value="323"/>
</dbReference>
<feature type="compositionally biased region" description="Low complexity" evidence="2">
    <location>
        <begin position="212"/>
        <end position="223"/>
    </location>
</feature>
<feature type="region of interest" description="Disordered" evidence="2">
    <location>
        <begin position="499"/>
        <end position="559"/>
    </location>
</feature>
<feature type="compositionally biased region" description="Basic and acidic residues" evidence="2">
    <location>
        <begin position="15"/>
        <end position="26"/>
    </location>
</feature>
<dbReference type="GO" id="GO:0046983">
    <property type="term" value="F:protein dimerization activity"/>
    <property type="evidence" value="ECO:0007669"/>
    <property type="project" value="InterPro"/>
</dbReference>
<dbReference type="InterPro" id="IPR036638">
    <property type="entry name" value="HLH_DNA-bd_sf"/>
</dbReference>
<feature type="region of interest" description="Disordered" evidence="2">
    <location>
        <begin position="1"/>
        <end position="63"/>
    </location>
</feature>
<feature type="region of interest" description="Disordered" evidence="2">
    <location>
        <begin position="431"/>
        <end position="456"/>
    </location>
</feature>
<dbReference type="GO" id="GO:0005634">
    <property type="term" value="C:nucleus"/>
    <property type="evidence" value="ECO:0007669"/>
    <property type="project" value="UniProtKB-UniRule"/>
</dbReference>
<evidence type="ECO:0000313" key="5">
    <source>
        <dbReference type="Proteomes" id="UP000515140"/>
    </source>
</evidence>
<accession>A0A6P5JMQ0</accession>
<sequence>MTGGGASRVSSAQRESQEAGGGREGRSQPGFRPIQGRECEAREVREARGLLQGNGAGPKQRGGSRLACRLGVRGLQLGFKAAAATAAEKRTKAAAAARAKSRPGMWGPSGHLYPPERPQGGPGCGMGPLCPSERKQRQNHTSTLQELATLLPIPLQASSKKLTKKEILLHVLHYIEHLQRSIDVAKSLLLCQPSDKEERRAVAADPHPCLAPGRGPSQPGRQPADQSTPSRSGGDAAGGAALPRRLPTPCGHLESWSPPAHGGAGLTLLEMAEGGVQFCLARSQAELSPASPAPSCCGEASAQEERPYPTCQAQMTAGGGWLTPPPWSEPLPRQKLVFYDSCEEEEEAAVDTGPWLSAWSPDSSPHWSPVVNTPRPSSWPGVGQPSEVLGLSPSLFTSPGRLLSGKLLQEGTESFTQALFEDVCLSPQSSSSSASLVGAPQKKPQDPAPSAPGGPLHSLNFFQSAFSLDHCYLSLSETSKIDSSPSSGATELVSLWNRRQEASQSTPDGFLSSSDEDGDRTWTPTKHASPLPASGKKRRRGRAGPSGSSLGKYKESKKTHRPFQLKKKCVNGFIMFCRLNRKHYIRACPGTASTVATKALAHLWRVMTKQERRPYWCERPSVMPSPSIKARKFSRQHNRVVRQDCSSEDDDRLSPKPFHLLLAEKALCFPGLVCTSSPLGDPLPDSPASL</sequence>
<dbReference type="InterPro" id="IPR011598">
    <property type="entry name" value="bHLH_dom"/>
</dbReference>
<dbReference type="InterPro" id="IPR036910">
    <property type="entry name" value="HMG_box_dom_sf"/>
</dbReference>